<dbReference type="PANTHER" id="PTHR47249:SF1">
    <property type="entry name" value="VACUOLAR PROTEIN 8"/>
    <property type="match status" value="1"/>
</dbReference>
<comment type="similarity">
    <text evidence="2">Belongs to the beta-catenin family.</text>
</comment>
<evidence type="ECO:0000256" key="7">
    <source>
        <dbReference type="ARBA" id="ARBA00026209"/>
    </source>
</evidence>
<dbReference type="Gene3D" id="1.25.10.10">
    <property type="entry name" value="Leucine-rich Repeat Variant"/>
    <property type="match status" value="5"/>
</dbReference>
<dbReference type="VEuPathDB" id="FungiDB:H257_01664"/>
<name>W4H5D2_APHAT</name>
<dbReference type="GO" id="GO:0043495">
    <property type="term" value="F:protein-membrane adaptor activity"/>
    <property type="evidence" value="ECO:0007669"/>
    <property type="project" value="InterPro"/>
</dbReference>
<dbReference type="GO" id="GO:0071562">
    <property type="term" value="P:nucleus-vacuole junction assembly"/>
    <property type="evidence" value="ECO:0007669"/>
    <property type="project" value="InterPro"/>
</dbReference>
<evidence type="ECO:0000256" key="3">
    <source>
        <dbReference type="ARBA" id="ARBA00022554"/>
    </source>
</evidence>
<dbReference type="GeneID" id="20803660"/>
<evidence type="ECO:0000256" key="6">
    <source>
        <dbReference type="ARBA" id="ARBA00023288"/>
    </source>
</evidence>
<dbReference type="EMBL" id="KI913116">
    <property type="protein sequence ID" value="ETV86479.1"/>
    <property type="molecule type" value="Genomic_DNA"/>
</dbReference>
<dbReference type="OrthoDB" id="73651at2759"/>
<evidence type="ECO:0000313" key="9">
    <source>
        <dbReference type="EMBL" id="ETV86479.1"/>
    </source>
</evidence>
<protein>
    <recommendedName>
        <fullName evidence="7">Vacuolar protein 8</fullName>
    </recommendedName>
</protein>
<keyword evidence="4" id="KW-0677">Repeat</keyword>
<dbReference type="STRING" id="112090.W4H5D2"/>
<feature type="region of interest" description="Disordered" evidence="8">
    <location>
        <begin position="1633"/>
        <end position="1659"/>
    </location>
</feature>
<dbReference type="RefSeq" id="XP_009823278.1">
    <property type="nucleotide sequence ID" value="XM_009824976.1"/>
</dbReference>
<organism evidence="9">
    <name type="scientific">Aphanomyces astaci</name>
    <name type="common">Crayfish plague agent</name>
    <dbReference type="NCBI Taxonomy" id="112090"/>
    <lineage>
        <taxon>Eukaryota</taxon>
        <taxon>Sar</taxon>
        <taxon>Stramenopiles</taxon>
        <taxon>Oomycota</taxon>
        <taxon>Saprolegniomycetes</taxon>
        <taxon>Saprolegniales</taxon>
        <taxon>Verrucalvaceae</taxon>
        <taxon>Aphanomyces</taxon>
    </lineage>
</organism>
<dbReference type="InterPro" id="IPR016024">
    <property type="entry name" value="ARM-type_fold"/>
</dbReference>
<keyword evidence="6" id="KW-0449">Lipoprotein</keyword>
<dbReference type="InterPro" id="IPR011989">
    <property type="entry name" value="ARM-like"/>
</dbReference>
<keyword evidence="5" id="KW-0472">Membrane</keyword>
<comment type="subcellular location">
    <subcellularLocation>
        <location evidence="1">Vacuole membrane</location>
        <topology evidence="1">Lipid-anchor</topology>
    </subcellularLocation>
</comment>
<evidence type="ECO:0000256" key="1">
    <source>
        <dbReference type="ARBA" id="ARBA00004592"/>
    </source>
</evidence>
<reference evidence="9" key="1">
    <citation type="submission" date="2013-12" db="EMBL/GenBank/DDBJ databases">
        <title>The Genome Sequence of Aphanomyces astaci APO3.</title>
        <authorList>
            <consortium name="The Broad Institute Genomics Platform"/>
            <person name="Russ C."/>
            <person name="Tyler B."/>
            <person name="van West P."/>
            <person name="Dieguez-Uribeondo J."/>
            <person name="Young S.K."/>
            <person name="Zeng Q."/>
            <person name="Gargeya S."/>
            <person name="Fitzgerald M."/>
            <person name="Abouelleil A."/>
            <person name="Alvarado L."/>
            <person name="Chapman S.B."/>
            <person name="Gainer-Dewar J."/>
            <person name="Goldberg J."/>
            <person name="Griggs A."/>
            <person name="Gujja S."/>
            <person name="Hansen M."/>
            <person name="Howarth C."/>
            <person name="Imamovic A."/>
            <person name="Ireland A."/>
            <person name="Larimer J."/>
            <person name="McCowan C."/>
            <person name="Murphy C."/>
            <person name="Pearson M."/>
            <person name="Poon T.W."/>
            <person name="Priest M."/>
            <person name="Roberts A."/>
            <person name="Saif S."/>
            <person name="Shea T."/>
            <person name="Sykes S."/>
            <person name="Wortman J."/>
            <person name="Nusbaum C."/>
            <person name="Birren B."/>
        </authorList>
    </citation>
    <scope>NUCLEOTIDE SEQUENCE [LARGE SCALE GENOMIC DNA]</scope>
    <source>
        <strain evidence="9">APO3</strain>
    </source>
</reference>
<dbReference type="PANTHER" id="PTHR47249">
    <property type="entry name" value="VACUOLAR PROTEIN 8"/>
    <property type="match status" value="1"/>
</dbReference>
<gene>
    <name evidence="9" type="ORF">H257_01664</name>
</gene>
<dbReference type="InterPro" id="IPR045156">
    <property type="entry name" value="Vac8"/>
</dbReference>
<dbReference type="GO" id="GO:0005774">
    <property type="term" value="C:vacuolar membrane"/>
    <property type="evidence" value="ECO:0007669"/>
    <property type="project" value="UniProtKB-SubCell"/>
</dbReference>
<feature type="region of interest" description="Disordered" evidence="8">
    <location>
        <begin position="1"/>
        <end position="23"/>
    </location>
</feature>
<keyword evidence="3" id="KW-0926">Vacuole</keyword>
<feature type="compositionally biased region" description="Low complexity" evidence="8">
    <location>
        <begin position="8"/>
        <end position="23"/>
    </location>
</feature>
<evidence type="ECO:0000256" key="2">
    <source>
        <dbReference type="ARBA" id="ARBA00005462"/>
    </source>
</evidence>
<feature type="region of interest" description="Disordered" evidence="8">
    <location>
        <begin position="81"/>
        <end position="106"/>
    </location>
</feature>
<evidence type="ECO:0000256" key="4">
    <source>
        <dbReference type="ARBA" id="ARBA00022737"/>
    </source>
</evidence>
<proteinExistence type="inferred from homology"/>
<evidence type="ECO:0000256" key="5">
    <source>
        <dbReference type="ARBA" id="ARBA00023136"/>
    </source>
</evidence>
<accession>W4H5D2</accession>
<feature type="compositionally biased region" description="Polar residues" evidence="8">
    <location>
        <begin position="1637"/>
        <end position="1647"/>
    </location>
</feature>
<dbReference type="SUPFAM" id="SSF48371">
    <property type="entry name" value="ARM repeat"/>
    <property type="match status" value="3"/>
</dbReference>
<dbReference type="SMART" id="SM00185">
    <property type="entry name" value="ARM"/>
    <property type="match status" value="8"/>
</dbReference>
<sequence length="1659" mass="180164">MVQSTHGLPLSTRPSLTSTMSSSSLGSLPSMLSSFSLPSIHNIRTPPPLVAPSVAAAATVYQSPTALSLGSLKARKKMIQNTVQKPPRRHNRLSSSVSGNPLDGADEERQVDGIVYQSRVKVPQAWNFTNAKERWQAAVARTTDDQIPRHHRQSLAGEFLHMTTNPRNSDVTPQNAEARSRCAESLYKLSKQIGSEAMIIDSGAIQNIADFSDTDDSRLQGYCAATLTNLTATSSLPVLMSFAAHDGIPVVLEAAWSPSFHVKVLCTTALCRLSCYPEFTKTLFASKAVIELSNMLSLPHPPLQKLCIQTLVNMICHGCEFHEKLFCGGGNVGHNKLGLVLAISQLAEEPANGRFAAQVIFNLSLSPTSAAGAIRGGIGEVLFHLIKAPHTTLTLAKLLLAPNSSSRDAEEDDSNPQLVIARLIAIASGHFSKYLDLQLLMGSWSLKIVQHFLYLYESSPRLGFVLGHCARVLANLSANDEYMSSVFNGNENLVEKIVRLHAWASAAATTTTLNADECQQNVLRTIANVTRCPLCCPLLVQSGVFYVLNEVLLMEANTSHVATLKDDALVALVNLVCHDAIAPASGLDAHLADCLSTSFRHDSSDDQNNNPQLGHVKYMLSLTICYLALNPHLRRVVTSRPALLIDALLFGFHYNHSPGADNADKAPCLSGGMLKLQQQLREQPLDAFDDVRGDPTDTRFRFLAAMCHTAGEFQCVDHIQSLVDVVVTCMNHPKHSSKIPVDHGFVTGAVEYYCAGILFTLSRTIWTLTQQTHESANDWGPILFAPRVQDVVFRLSRFAAHPCPPTSPTTGDNNSRALNLRPATQAYCTGTLYHMCATSHTTATALVALVEACNGSEDPPTLLACASTFAIVSFTPEGRQLLLTTQGLAHALNKLGRSSMCQQYAAVAACNVAITGCMWNEEELKDFVVVALLRSNSFDAIQVHAKTLYNLLSHPASRAQVINDGVLYAFLKLAQLQTNGLRGGPEETLSLCLHALFNLSDTVVYHDTILKLGVTAFLLGGVSGRRKRVLHFLTPESRRHAVGLLCNLSAREANHKELIHSAQVTDILRCLCDGDTETRASAAMTLRNLTLRVANAEVVCTRNALNLLLVFLTSSNDSVRRLAAQAIGNCSLVTELLHLFVELQVGDALLQVLETHDPTTNLVANVATNTNPNVDTARAILKTLHNLALDDGCATDLLHVEMVRRWQEALPPLLYDPDVCNLAATTIHILSRKAVAAPLLARQNIVALCQLLSTAPHTSATVLGECVSCLVHLSTHIATHTVLFETGVVDTLGHLLHHVGEIDPPLSPAATAILFTHAAMAVRNLSLSAADRQTSSQQDQRSIDRSVEQATAMETSAACDQLMRGVPWLVKMVRTVATSQPSYPKLCVEVCAAMANLCKIKRLRAACVSTGIVHMLLDIHRTFKSNDAFAFVEQSSTVTLHQLAAEDTATLEPGLIEALLSVLDHTDVVVHQVQQEEGKVSRLETVDTSELAHDTLDQPLPTSESLCRQTYRDARWFHYIVEAPSQLDPSFDGAPTPLNKYRLRGPLPAVQDAIAPAPLCSIPLSTSSSNHSALPHGRILVIDTHKAHLEDDFALDELAAKTSAESSSTGNHATHQLRFTPVKKFDHHMKMTRKQSRNGYVGTSSSALPHIKSELQVEK</sequence>
<evidence type="ECO:0000256" key="8">
    <source>
        <dbReference type="SAM" id="MobiDB-lite"/>
    </source>
</evidence>
<dbReference type="InterPro" id="IPR000225">
    <property type="entry name" value="Armadillo"/>
</dbReference>